<organism evidence="1 2">
    <name type="scientific">Massilia antarctica</name>
    <dbReference type="NCBI Taxonomy" id="2765360"/>
    <lineage>
        <taxon>Bacteria</taxon>
        <taxon>Pseudomonadati</taxon>
        <taxon>Pseudomonadota</taxon>
        <taxon>Betaproteobacteria</taxon>
        <taxon>Burkholderiales</taxon>
        <taxon>Oxalobacteraceae</taxon>
        <taxon>Telluria group</taxon>
        <taxon>Massilia</taxon>
    </lineage>
</organism>
<keyword evidence="2" id="KW-1185">Reference proteome</keyword>
<proteinExistence type="predicted"/>
<reference evidence="1 2" key="1">
    <citation type="submission" date="2020-11" db="EMBL/GenBank/DDBJ databases">
        <authorList>
            <person name="Sun Q."/>
        </authorList>
    </citation>
    <scope>NUCLEOTIDE SEQUENCE [LARGE SCALE GENOMIC DNA]</scope>
    <source>
        <strain evidence="1 2">P8398</strain>
    </source>
</reference>
<name>A0AA49ABA7_9BURK</name>
<sequence length="67" mass="7202">MQVIDKFEILEMIGGSGAKNIKCTVSTSGVSCEGSLQDYYEAAGEVAGKLQKLGGRLGCWLYDMVHD</sequence>
<evidence type="ECO:0000313" key="2">
    <source>
        <dbReference type="Proteomes" id="UP000662888"/>
    </source>
</evidence>
<dbReference type="EMBL" id="CP065053">
    <property type="protein sequence ID" value="QPI52535.1"/>
    <property type="molecule type" value="Genomic_DNA"/>
</dbReference>
<gene>
    <name evidence="1" type="ORF">IV454_14205</name>
</gene>
<protein>
    <submittedName>
        <fullName evidence="1">Uncharacterized protein</fullName>
    </submittedName>
</protein>
<dbReference type="RefSeq" id="WP_206091967.1">
    <property type="nucleotide sequence ID" value="NZ_CP065053.1"/>
</dbReference>
<dbReference type="Proteomes" id="UP000662888">
    <property type="component" value="Chromosome"/>
</dbReference>
<accession>A0AA49ABA7</accession>
<evidence type="ECO:0000313" key="1">
    <source>
        <dbReference type="EMBL" id="QPI52535.1"/>
    </source>
</evidence>